<dbReference type="PRINTS" id="PR00110">
    <property type="entry name" value="ALPHAAMYLASE"/>
</dbReference>
<dbReference type="AlphaFoldDB" id="A0A951QSI3"/>
<proteinExistence type="inferred from homology"/>
<dbReference type="InterPro" id="IPR017853">
    <property type="entry name" value="GH"/>
</dbReference>
<feature type="domain" description="Glycosyl hydrolase family 13 catalytic" evidence="4">
    <location>
        <begin position="34"/>
        <end position="460"/>
    </location>
</feature>
<dbReference type="Gene3D" id="3.20.20.80">
    <property type="entry name" value="Glycosidases"/>
    <property type="match status" value="1"/>
</dbReference>
<dbReference type="InterPro" id="IPR006047">
    <property type="entry name" value="GH13_cat_dom"/>
</dbReference>
<dbReference type="EMBL" id="JAHHGZ010000030">
    <property type="protein sequence ID" value="MBW4670403.1"/>
    <property type="molecule type" value="Genomic_DNA"/>
</dbReference>
<reference evidence="5" key="2">
    <citation type="journal article" date="2022" name="Microbiol. Resour. Announc.">
        <title>Metagenome Sequencing to Explore Phylogenomics of Terrestrial Cyanobacteria.</title>
        <authorList>
            <person name="Ward R.D."/>
            <person name="Stajich J.E."/>
            <person name="Johansen J.R."/>
            <person name="Huntemann M."/>
            <person name="Clum A."/>
            <person name="Foster B."/>
            <person name="Foster B."/>
            <person name="Roux S."/>
            <person name="Palaniappan K."/>
            <person name="Varghese N."/>
            <person name="Mukherjee S."/>
            <person name="Reddy T.B.K."/>
            <person name="Daum C."/>
            <person name="Copeland A."/>
            <person name="Chen I.A."/>
            <person name="Ivanova N.N."/>
            <person name="Kyrpides N.C."/>
            <person name="Shapiro N."/>
            <person name="Eloe-Fadrosh E.A."/>
            <person name="Pietrasiak N."/>
        </authorList>
    </citation>
    <scope>NUCLEOTIDE SEQUENCE</scope>
    <source>
        <strain evidence="5">GSE-NOS-MK-12-04C</strain>
    </source>
</reference>
<dbReference type="GO" id="GO:0005975">
    <property type="term" value="P:carbohydrate metabolic process"/>
    <property type="evidence" value="ECO:0007669"/>
    <property type="project" value="InterPro"/>
</dbReference>
<dbReference type="EC" id="3.2.1.1" evidence="3"/>
<dbReference type="Proteomes" id="UP000729701">
    <property type="component" value="Unassembled WGS sequence"/>
</dbReference>
<dbReference type="SMART" id="SM00642">
    <property type="entry name" value="Aamy"/>
    <property type="match status" value="1"/>
</dbReference>
<sequence>MNNPKSVAEIDLKPIPGKKYWNCDREWREEFIYFLMVDRFHDDKNRTPVKTPNRSMGRGNQAQLKQFCGGTIKGIQNNLDYIQSLGCTALWLSPIFENNGEQDKYHGYSIQNYLDIDPRFGTKQDLIELVKTAHDREMRVFLDVVVNHSGDNWYYPDKNPYYYSNDQQFPFSRWRKEDRPIPTELRNPNYYHRRGEIKNWDSYPETQRGDFFSLKGFNNEEDEDGLKLQDVLIKAHCYWMREADIDGFRLDAVKHMGELAVSRFCSEIREYAYRLGKRWFFLFGELVGGDDAINRYTGANTPTEVNNKTVYFGLNSVLDFPLYWSLPGAIKGMNSPGNLIDRYEALRGRALSRGELGRYLVTFVDNHDQIGQDYKRRFAADTPDEQAIAGIGYLLCAIGTPCIYYGTEQGFSGKGNGDEFIREAMFSLEDPNENLLNQNCKIYQEIGKIAEIFRTREPLRFGRMYFREISGNGRDFGLPQNQPCTLAFSRIMAGEEILVAYNTSTTERKQDFVMVDSNIQKSGGSMKFIYGKEGSATVQKHPNSSNPSLFVQLDLEPMQFVILQ</sequence>
<dbReference type="PANTHER" id="PTHR10357">
    <property type="entry name" value="ALPHA-AMYLASE FAMILY MEMBER"/>
    <property type="match status" value="1"/>
</dbReference>
<keyword evidence="3" id="KW-0326">Glycosidase</keyword>
<organism evidence="5 6">
    <name type="scientific">Cyanomargarita calcarea GSE-NOS-MK-12-04C</name>
    <dbReference type="NCBI Taxonomy" id="2839659"/>
    <lineage>
        <taxon>Bacteria</taxon>
        <taxon>Bacillati</taxon>
        <taxon>Cyanobacteriota</taxon>
        <taxon>Cyanophyceae</taxon>
        <taxon>Nostocales</taxon>
        <taxon>Cyanomargaritaceae</taxon>
        <taxon>Cyanomargarita</taxon>
    </lineage>
</organism>
<evidence type="ECO:0000256" key="1">
    <source>
        <dbReference type="ARBA" id="ARBA00008061"/>
    </source>
</evidence>
<dbReference type="PANTHER" id="PTHR10357:SF209">
    <property type="entry name" value="PERIPLASMIC ALPHA-AMYLASE"/>
    <property type="match status" value="1"/>
</dbReference>
<evidence type="ECO:0000256" key="3">
    <source>
        <dbReference type="RuleBase" id="RU361134"/>
    </source>
</evidence>
<dbReference type="Pfam" id="PF00128">
    <property type="entry name" value="Alpha-amylase"/>
    <property type="match status" value="1"/>
</dbReference>
<accession>A0A951QSI3</accession>
<evidence type="ECO:0000313" key="5">
    <source>
        <dbReference type="EMBL" id="MBW4670403.1"/>
    </source>
</evidence>
<keyword evidence="3" id="KW-0119">Carbohydrate metabolism</keyword>
<evidence type="ECO:0000259" key="4">
    <source>
        <dbReference type="SMART" id="SM00642"/>
    </source>
</evidence>
<dbReference type="SUPFAM" id="SSF51445">
    <property type="entry name" value="(Trans)glycosidases"/>
    <property type="match status" value="1"/>
</dbReference>
<keyword evidence="3" id="KW-0378">Hydrolase</keyword>
<comment type="catalytic activity">
    <reaction evidence="3">
        <text>Endohydrolysis of (1-&gt;4)-alpha-D-glucosidic linkages in polysaccharides containing three or more (1-&gt;4)-alpha-linked D-glucose units.</text>
        <dbReference type="EC" id="3.2.1.1"/>
    </reaction>
</comment>
<protein>
    <recommendedName>
        <fullName evidence="3">Alpha-amylase</fullName>
        <ecNumber evidence="3">3.2.1.1</ecNumber>
    </recommendedName>
</protein>
<gene>
    <name evidence="5" type="ORF">KME60_24045</name>
</gene>
<evidence type="ECO:0000256" key="2">
    <source>
        <dbReference type="RuleBase" id="RU003615"/>
    </source>
</evidence>
<dbReference type="InterPro" id="IPR006046">
    <property type="entry name" value="Alpha_amylase"/>
</dbReference>
<dbReference type="GO" id="GO:0043169">
    <property type="term" value="F:cation binding"/>
    <property type="evidence" value="ECO:0007669"/>
    <property type="project" value="InterPro"/>
</dbReference>
<dbReference type="GO" id="GO:0004556">
    <property type="term" value="F:alpha-amylase activity"/>
    <property type="evidence" value="ECO:0007669"/>
    <property type="project" value="UniProtKB-UniRule"/>
</dbReference>
<comment type="caution">
    <text evidence="5">The sequence shown here is derived from an EMBL/GenBank/DDBJ whole genome shotgun (WGS) entry which is preliminary data.</text>
</comment>
<reference evidence="5" key="1">
    <citation type="submission" date="2021-05" db="EMBL/GenBank/DDBJ databases">
        <authorList>
            <person name="Pietrasiak N."/>
            <person name="Ward R."/>
            <person name="Stajich J.E."/>
            <person name="Kurbessoian T."/>
        </authorList>
    </citation>
    <scope>NUCLEOTIDE SEQUENCE</scope>
    <source>
        <strain evidence="5">GSE-NOS-MK-12-04C</strain>
    </source>
</reference>
<comment type="similarity">
    <text evidence="1 2">Belongs to the glycosyl hydrolase 13 family.</text>
</comment>
<name>A0A951QSI3_9CYAN</name>
<evidence type="ECO:0000313" key="6">
    <source>
        <dbReference type="Proteomes" id="UP000729701"/>
    </source>
</evidence>